<keyword evidence="3" id="KW-1185">Reference proteome</keyword>
<dbReference type="EMBL" id="CP039351">
    <property type="protein sequence ID" value="QCE01393.1"/>
    <property type="molecule type" value="Genomic_DNA"/>
</dbReference>
<dbReference type="AlphaFoldDB" id="A0A4D6MJ22"/>
<dbReference type="Proteomes" id="UP000501690">
    <property type="component" value="Linkage Group LG7"/>
</dbReference>
<evidence type="ECO:0000313" key="3">
    <source>
        <dbReference type="Proteomes" id="UP000501690"/>
    </source>
</evidence>
<organism evidence="2 3">
    <name type="scientific">Vigna unguiculata</name>
    <name type="common">Cowpea</name>
    <dbReference type="NCBI Taxonomy" id="3917"/>
    <lineage>
        <taxon>Eukaryota</taxon>
        <taxon>Viridiplantae</taxon>
        <taxon>Streptophyta</taxon>
        <taxon>Embryophyta</taxon>
        <taxon>Tracheophyta</taxon>
        <taxon>Spermatophyta</taxon>
        <taxon>Magnoliopsida</taxon>
        <taxon>eudicotyledons</taxon>
        <taxon>Gunneridae</taxon>
        <taxon>Pentapetalae</taxon>
        <taxon>rosids</taxon>
        <taxon>fabids</taxon>
        <taxon>Fabales</taxon>
        <taxon>Fabaceae</taxon>
        <taxon>Papilionoideae</taxon>
        <taxon>50 kb inversion clade</taxon>
        <taxon>NPAAA clade</taxon>
        <taxon>indigoferoid/millettioid clade</taxon>
        <taxon>Phaseoleae</taxon>
        <taxon>Vigna</taxon>
    </lineage>
</organism>
<dbReference type="Pfam" id="PF04525">
    <property type="entry name" value="LOR"/>
    <property type="match status" value="1"/>
</dbReference>
<gene>
    <name evidence="2" type="ORF">DEO72_LG7g2690</name>
</gene>
<sequence>MEASGSESALEVAEGLSKMSVVDDSFCVTSPTEITVRKKYCGVFLKQRYKALDVNGNLLFQVDGSSLDVRKKRIMRDAAGSPILTMREKINLKSLRHRWMVHKGRSSEEKDLIFGVQRSHPLDMKPRLDVFMATNINEAISSFQLVGSHIENSCKVYKGDTVIAEVIDVYPRNNFSNWTESFRVKINAGVDYAFIVALLVILTINGERDPITYTMNLLILINLSSDYSTRCAFTTNMTENELLKN</sequence>
<name>A0A4D6MJ22_VIGUN</name>
<comment type="similarity">
    <text evidence="1">Belongs to the LOR family.</text>
</comment>
<dbReference type="SUPFAM" id="SSF54518">
    <property type="entry name" value="Tubby C-terminal domain-like"/>
    <property type="match status" value="1"/>
</dbReference>
<protein>
    <submittedName>
        <fullName evidence="2">Uncharacterized protein</fullName>
    </submittedName>
</protein>
<dbReference type="PANTHER" id="PTHR31087:SF156">
    <property type="entry name" value="PROTEIN LURP1-LIKE"/>
    <property type="match status" value="1"/>
</dbReference>
<evidence type="ECO:0000256" key="1">
    <source>
        <dbReference type="ARBA" id="ARBA00005437"/>
    </source>
</evidence>
<evidence type="ECO:0000313" key="2">
    <source>
        <dbReference type="EMBL" id="QCE01393.1"/>
    </source>
</evidence>
<dbReference type="InterPro" id="IPR007612">
    <property type="entry name" value="LOR"/>
</dbReference>
<proteinExistence type="inferred from homology"/>
<reference evidence="2 3" key="1">
    <citation type="submission" date="2019-04" db="EMBL/GenBank/DDBJ databases">
        <title>An improved genome assembly and genetic linkage map for asparagus bean, Vigna unguiculata ssp. sesquipedialis.</title>
        <authorList>
            <person name="Xia Q."/>
            <person name="Zhang R."/>
            <person name="Dong Y."/>
        </authorList>
    </citation>
    <scope>NUCLEOTIDE SEQUENCE [LARGE SCALE GENOMIC DNA]</scope>
    <source>
        <tissue evidence="2">Leaf</tissue>
    </source>
</reference>
<dbReference type="Gene3D" id="2.40.160.200">
    <property type="entry name" value="LURP1-related"/>
    <property type="match status" value="1"/>
</dbReference>
<accession>A0A4D6MJ22</accession>
<dbReference type="PANTHER" id="PTHR31087">
    <property type="match status" value="1"/>
</dbReference>
<dbReference type="InterPro" id="IPR038595">
    <property type="entry name" value="LOR_sf"/>
</dbReference>
<dbReference type="InterPro" id="IPR025659">
    <property type="entry name" value="Tubby-like_C"/>
</dbReference>